<evidence type="ECO:0000313" key="2">
    <source>
        <dbReference type="EMBL" id="GAI78303.1"/>
    </source>
</evidence>
<sequence length="83" mass="9625">MSDRFININNILLSMTHKYTIVIEKDEEGWLVSDVIELPGCHTQAKTMDQLLERTKEAIQAYLETEEKPMISEKFIGVQQIEV</sequence>
<dbReference type="InterPro" id="IPR031807">
    <property type="entry name" value="HicB-like"/>
</dbReference>
<reference evidence="2" key="1">
    <citation type="journal article" date="2014" name="Front. Microbiol.">
        <title>High frequency of phylogenetically diverse reductive dehalogenase-homologous genes in deep subseafloor sedimentary metagenomes.</title>
        <authorList>
            <person name="Kawai M."/>
            <person name="Futagami T."/>
            <person name="Toyoda A."/>
            <person name="Takaki Y."/>
            <person name="Nishi S."/>
            <person name="Hori S."/>
            <person name="Arai W."/>
            <person name="Tsubouchi T."/>
            <person name="Morono Y."/>
            <person name="Uchiyama I."/>
            <person name="Ito T."/>
            <person name="Fujiyama A."/>
            <person name="Inagaki F."/>
            <person name="Takami H."/>
        </authorList>
    </citation>
    <scope>NUCLEOTIDE SEQUENCE</scope>
    <source>
        <strain evidence="2">Expedition CK06-06</strain>
    </source>
</reference>
<protein>
    <recommendedName>
        <fullName evidence="1">HicB-like antitoxin of toxin-antitoxin system domain-containing protein</fullName>
    </recommendedName>
</protein>
<feature type="domain" description="HicB-like antitoxin of toxin-antitoxin system" evidence="1">
    <location>
        <begin position="19"/>
        <end position="65"/>
    </location>
</feature>
<dbReference type="AlphaFoldDB" id="X1RCK4"/>
<accession>X1RCK4</accession>
<organism evidence="2">
    <name type="scientific">marine sediment metagenome</name>
    <dbReference type="NCBI Taxonomy" id="412755"/>
    <lineage>
        <taxon>unclassified sequences</taxon>
        <taxon>metagenomes</taxon>
        <taxon>ecological metagenomes</taxon>
    </lineage>
</organism>
<gene>
    <name evidence="2" type="ORF">S12H4_13887</name>
</gene>
<dbReference type="InterPro" id="IPR035069">
    <property type="entry name" value="TTHA1013/TTHA0281-like"/>
</dbReference>
<dbReference type="PANTHER" id="PTHR34504:SF2">
    <property type="entry name" value="UPF0150 PROTEIN SSL0259"/>
    <property type="match status" value="1"/>
</dbReference>
<dbReference type="EMBL" id="BARW01006607">
    <property type="protein sequence ID" value="GAI78303.1"/>
    <property type="molecule type" value="Genomic_DNA"/>
</dbReference>
<dbReference type="SUPFAM" id="SSF143100">
    <property type="entry name" value="TTHA1013/TTHA0281-like"/>
    <property type="match status" value="1"/>
</dbReference>
<dbReference type="Pfam" id="PF15919">
    <property type="entry name" value="HicB_lk_antitox"/>
    <property type="match status" value="1"/>
</dbReference>
<comment type="caution">
    <text evidence="2">The sequence shown here is derived from an EMBL/GenBank/DDBJ whole genome shotgun (WGS) entry which is preliminary data.</text>
</comment>
<dbReference type="PANTHER" id="PTHR34504">
    <property type="entry name" value="ANTITOXIN HICB"/>
    <property type="match status" value="1"/>
</dbReference>
<dbReference type="InterPro" id="IPR051404">
    <property type="entry name" value="TA_system_antitoxin"/>
</dbReference>
<evidence type="ECO:0000259" key="1">
    <source>
        <dbReference type="Pfam" id="PF15919"/>
    </source>
</evidence>
<proteinExistence type="predicted"/>
<name>X1RCK4_9ZZZZ</name>
<dbReference type="Gene3D" id="3.30.160.250">
    <property type="match status" value="1"/>
</dbReference>